<accession>A0A1B6G010</accession>
<organism evidence="4">
    <name type="scientific">Cuerna arida</name>
    <dbReference type="NCBI Taxonomy" id="1464854"/>
    <lineage>
        <taxon>Eukaryota</taxon>
        <taxon>Metazoa</taxon>
        <taxon>Ecdysozoa</taxon>
        <taxon>Arthropoda</taxon>
        <taxon>Hexapoda</taxon>
        <taxon>Insecta</taxon>
        <taxon>Pterygota</taxon>
        <taxon>Neoptera</taxon>
        <taxon>Paraneoptera</taxon>
        <taxon>Hemiptera</taxon>
        <taxon>Auchenorrhyncha</taxon>
        <taxon>Membracoidea</taxon>
        <taxon>Cicadellidae</taxon>
        <taxon>Cicadellinae</taxon>
        <taxon>Proconiini</taxon>
        <taxon>Cuerna</taxon>
    </lineage>
</organism>
<dbReference type="GO" id="GO:0005634">
    <property type="term" value="C:nucleus"/>
    <property type="evidence" value="ECO:0007669"/>
    <property type="project" value="UniProtKB-SubCell"/>
</dbReference>
<dbReference type="EMBL" id="GECZ01014126">
    <property type="protein sequence ID" value="JAS55643.1"/>
    <property type="molecule type" value="Transcribed_RNA"/>
</dbReference>
<comment type="subcellular location">
    <subcellularLocation>
        <location evidence="1">Nucleus</location>
    </subcellularLocation>
</comment>
<feature type="compositionally biased region" description="Basic residues" evidence="2">
    <location>
        <begin position="1"/>
        <end position="12"/>
    </location>
</feature>
<gene>
    <name evidence="4" type="ORF">g.47054</name>
</gene>
<evidence type="ECO:0000256" key="1">
    <source>
        <dbReference type="PROSITE-ProRule" id="PRU00371"/>
    </source>
</evidence>
<protein>
    <recommendedName>
        <fullName evidence="3">BESS domain-containing protein</fullName>
    </recommendedName>
</protein>
<proteinExistence type="predicted"/>
<dbReference type="InterPro" id="IPR004210">
    <property type="entry name" value="BESS_motif"/>
</dbReference>
<dbReference type="GO" id="GO:0003677">
    <property type="term" value="F:DNA binding"/>
    <property type="evidence" value="ECO:0007669"/>
    <property type="project" value="InterPro"/>
</dbReference>
<evidence type="ECO:0000259" key="3">
    <source>
        <dbReference type="PROSITE" id="PS51031"/>
    </source>
</evidence>
<dbReference type="AlphaFoldDB" id="A0A1B6G010"/>
<dbReference type="PROSITE" id="PS51031">
    <property type="entry name" value="BESS"/>
    <property type="match status" value="1"/>
</dbReference>
<feature type="domain" description="BESS" evidence="3">
    <location>
        <begin position="65"/>
        <end position="104"/>
    </location>
</feature>
<name>A0A1B6G010_9HEMI</name>
<sequence length="106" mass="12321">RRPTNTTKHRKRNKEENEDNATKQPKKKVALDKTSVECNTTKDENCVQKRIFINVNENRITELDKESDKMFLLSLVSDLHRVPRERKLQLKAEILLAIAKAQADPP</sequence>
<evidence type="ECO:0000256" key="2">
    <source>
        <dbReference type="SAM" id="MobiDB-lite"/>
    </source>
</evidence>
<feature type="non-terminal residue" evidence="4">
    <location>
        <position position="106"/>
    </location>
</feature>
<reference evidence="4" key="1">
    <citation type="submission" date="2015-11" db="EMBL/GenBank/DDBJ databases">
        <title>De novo transcriptome assembly of four potential Pierce s Disease insect vectors from Arizona vineyards.</title>
        <authorList>
            <person name="Tassone E.E."/>
        </authorList>
    </citation>
    <scope>NUCLEOTIDE SEQUENCE</scope>
</reference>
<feature type="non-terminal residue" evidence="4">
    <location>
        <position position="1"/>
    </location>
</feature>
<feature type="region of interest" description="Disordered" evidence="2">
    <location>
        <begin position="1"/>
        <end position="30"/>
    </location>
</feature>
<dbReference type="Pfam" id="PF02944">
    <property type="entry name" value="BESS"/>
    <property type="match status" value="1"/>
</dbReference>
<keyword evidence="1" id="KW-0539">Nucleus</keyword>
<evidence type="ECO:0000313" key="4">
    <source>
        <dbReference type="EMBL" id="JAS55643.1"/>
    </source>
</evidence>